<dbReference type="InterPro" id="IPR027417">
    <property type="entry name" value="P-loop_NTPase"/>
</dbReference>
<gene>
    <name evidence="1" type="ORF">J2750_001516</name>
</gene>
<keyword evidence="1" id="KW-0418">Kinase</keyword>
<accession>A0AA90Z8M8</accession>
<keyword evidence="1" id="KW-0808">Transferase</keyword>
<name>A0AA90Z8M8_9EURY</name>
<dbReference type="Proteomes" id="UP001185015">
    <property type="component" value="Unassembled WGS sequence"/>
</dbReference>
<protein>
    <submittedName>
        <fullName evidence="1">Serine kinase of HPr protein (Carbohydrate metabolism regulator)</fullName>
    </submittedName>
</protein>
<evidence type="ECO:0000313" key="1">
    <source>
        <dbReference type="EMBL" id="MDR6223054.1"/>
    </source>
</evidence>
<dbReference type="AlphaFoldDB" id="A0AA90Z8M8"/>
<reference evidence="1 2" key="1">
    <citation type="submission" date="2023-07" db="EMBL/GenBank/DDBJ databases">
        <title>Genomic Encyclopedia of Type Strains, Phase IV (KMG-IV): sequencing the most valuable type-strain genomes for metagenomic binning, comparative biology and taxonomic classification.</title>
        <authorList>
            <person name="Goeker M."/>
        </authorList>
    </citation>
    <scope>NUCLEOTIDE SEQUENCE [LARGE SCALE GENOMIC DNA]</scope>
    <source>
        <strain evidence="1 2">DSM 17273</strain>
    </source>
</reference>
<sequence length="81" mass="8872">MIKPKDDISAGVVKKQYILGRRDDNEEGVLNIGRYLALDRSSGSHVAIDALKPHAILICGKRGYGKSYTMGTLIEEMALLP</sequence>
<proteinExistence type="predicted"/>
<keyword evidence="2" id="KW-1185">Reference proteome</keyword>
<dbReference type="GO" id="GO:0016301">
    <property type="term" value="F:kinase activity"/>
    <property type="evidence" value="ECO:0007669"/>
    <property type="project" value="UniProtKB-KW"/>
</dbReference>
<dbReference type="RefSeq" id="WP_270095959.1">
    <property type="nucleotide sequence ID" value="NZ_JAQFFK010000003.1"/>
</dbReference>
<dbReference type="EMBL" id="JAVDQI010000005">
    <property type="protein sequence ID" value="MDR6223054.1"/>
    <property type="molecule type" value="Genomic_DNA"/>
</dbReference>
<organism evidence="1 2">
    <name type="scientific">Methanococcoides alaskense</name>
    <dbReference type="NCBI Taxonomy" id="325778"/>
    <lineage>
        <taxon>Archaea</taxon>
        <taxon>Methanobacteriati</taxon>
        <taxon>Methanobacteriota</taxon>
        <taxon>Stenosarchaea group</taxon>
        <taxon>Methanomicrobia</taxon>
        <taxon>Methanosarcinales</taxon>
        <taxon>Methanosarcinaceae</taxon>
        <taxon>Methanococcoides</taxon>
    </lineage>
</organism>
<evidence type="ECO:0000313" key="2">
    <source>
        <dbReference type="Proteomes" id="UP001185015"/>
    </source>
</evidence>
<comment type="caution">
    <text evidence="1">The sequence shown here is derived from an EMBL/GenBank/DDBJ whole genome shotgun (WGS) entry which is preliminary data.</text>
</comment>
<dbReference type="Gene3D" id="3.40.50.300">
    <property type="entry name" value="P-loop containing nucleotide triphosphate hydrolases"/>
    <property type="match status" value="1"/>
</dbReference>